<proteinExistence type="predicted"/>
<dbReference type="RefSeq" id="WP_032930983.1">
    <property type="nucleotide sequence ID" value="NZ_LZTH01000030.1"/>
</dbReference>
<dbReference type="Proteomes" id="UP000093748">
    <property type="component" value="Unassembled WGS sequence"/>
</dbReference>
<gene>
    <name evidence="1" type="ORF">BAE39_22530</name>
</gene>
<dbReference type="EMBL" id="LZTJ01000032">
    <property type="protein sequence ID" value="OBP71705.1"/>
    <property type="molecule type" value="Genomic_DNA"/>
</dbReference>
<sequence length="124" mass="13432">MSNDQDQRHPFLDDLTVDAELISSVLREPVVGRDDIRLAVDAVGTFYASQTPMYLQTVGSRLFLEYEAVLTSGELLSAVVVVDHNPDGSVPRVSVRMSPLGSVLSLASSLRATLSTRLPASLFL</sequence>
<name>A0A1A5I7H0_RHILI</name>
<organism evidence="1 2">
    <name type="scientific">Rhizobium loti</name>
    <name type="common">Mesorhizobium loti</name>
    <dbReference type="NCBI Taxonomy" id="381"/>
    <lineage>
        <taxon>Bacteria</taxon>
        <taxon>Pseudomonadati</taxon>
        <taxon>Pseudomonadota</taxon>
        <taxon>Alphaproteobacteria</taxon>
        <taxon>Hyphomicrobiales</taxon>
        <taxon>Phyllobacteriaceae</taxon>
        <taxon>Mesorhizobium</taxon>
    </lineage>
</organism>
<dbReference type="AlphaFoldDB" id="A0A1A5I7H0"/>
<dbReference type="OrthoDB" id="8445722at2"/>
<reference evidence="2" key="1">
    <citation type="submission" date="2016-06" db="EMBL/GenBank/DDBJ databases">
        <title>NZP2037 Pacbio-Illumina hybrid assembly.</title>
        <authorList>
            <person name="Ramsay J.P."/>
        </authorList>
    </citation>
    <scope>NUCLEOTIDE SEQUENCE [LARGE SCALE GENOMIC DNA]</scope>
    <source>
        <strain evidence="2">R7ANS::ICEMlSym2042</strain>
    </source>
</reference>
<comment type="caution">
    <text evidence="1">The sequence shown here is derived from an EMBL/GenBank/DDBJ whole genome shotgun (WGS) entry which is preliminary data.</text>
</comment>
<dbReference type="Gene3D" id="3.10.450.50">
    <property type="match status" value="1"/>
</dbReference>
<dbReference type="GeneID" id="66683085"/>
<accession>A0A1A5I7H0</accession>
<protein>
    <submittedName>
        <fullName evidence="1">Uncharacterized protein</fullName>
    </submittedName>
</protein>
<evidence type="ECO:0000313" key="2">
    <source>
        <dbReference type="Proteomes" id="UP000093748"/>
    </source>
</evidence>
<evidence type="ECO:0000313" key="1">
    <source>
        <dbReference type="EMBL" id="OBP71705.1"/>
    </source>
</evidence>